<comment type="caution">
    <text evidence="1">The sequence shown here is derived from an EMBL/GenBank/DDBJ whole genome shotgun (WGS) entry which is preliminary data.</text>
</comment>
<evidence type="ECO:0000313" key="2">
    <source>
        <dbReference type="Proteomes" id="UP000712600"/>
    </source>
</evidence>
<dbReference type="AlphaFoldDB" id="A0A8S9MXC4"/>
<name>A0A8S9MXC4_BRACR</name>
<accession>A0A8S9MXC4</accession>
<proteinExistence type="predicted"/>
<gene>
    <name evidence="1" type="ORF">F2Q69_00052908</name>
</gene>
<organism evidence="1 2">
    <name type="scientific">Brassica cretica</name>
    <name type="common">Mustard</name>
    <dbReference type="NCBI Taxonomy" id="69181"/>
    <lineage>
        <taxon>Eukaryota</taxon>
        <taxon>Viridiplantae</taxon>
        <taxon>Streptophyta</taxon>
        <taxon>Embryophyta</taxon>
        <taxon>Tracheophyta</taxon>
        <taxon>Spermatophyta</taxon>
        <taxon>Magnoliopsida</taxon>
        <taxon>eudicotyledons</taxon>
        <taxon>Gunneridae</taxon>
        <taxon>Pentapetalae</taxon>
        <taxon>rosids</taxon>
        <taxon>malvids</taxon>
        <taxon>Brassicales</taxon>
        <taxon>Brassicaceae</taxon>
        <taxon>Brassiceae</taxon>
        <taxon>Brassica</taxon>
    </lineage>
</organism>
<dbReference type="EMBL" id="QGKX02002183">
    <property type="protein sequence ID" value="KAF3485587.1"/>
    <property type="molecule type" value="Genomic_DNA"/>
</dbReference>
<sequence length="307" mass="33959">MDMVFHCLYFHCSLCYVNAKVANVKIFASSFPTTLAFSASDLGLLFGQLFLFDPEGILLFLRHGFTERRVFSSRTASCSSRMHVSLFFRIIGIVAGIQVDAPDFIILCILCGRRRVFRVQVFDRGIFARVLSRMNLPRSSRPTEWSCEVESSSANFCGSARKDCLAEKIYLNSSRAAALAFALAAEMSAAGVLRFSFLPPLSECHHAAPSKHLFPVGLVRHIKQRIEIASLLGRCVTSGNKLASGISAAFRISCATLRSTISFFFGLVRHIKQQSKLSSIKRLSTPLVSPFNPPVLPFGEFISLKSD</sequence>
<reference evidence="1" key="1">
    <citation type="submission" date="2019-12" db="EMBL/GenBank/DDBJ databases">
        <title>Genome sequencing and annotation of Brassica cretica.</title>
        <authorList>
            <person name="Studholme D.J."/>
            <person name="Sarris P."/>
        </authorList>
    </citation>
    <scope>NUCLEOTIDE SEQUENCE</scope>
    <source>
        <strain evidence="1">PFS-109/04</strain>
        <tissue evidence="1">Leaf</tissue>
    </source>
</reference>
<dbReference type="Proteomes" id="UP000712600">
    <property type="component" value="Unassembled WGS sequence"/>
</dbReference>
<protein>
    <submittedName>
        <fullName evidence="1">Uncharacterized protein</fullName>
    </submittedName>
</protein>
<evidence type="ECO:0000313" key="1">
    <source>
        <dbReference type="EMBL" id="KAF3485587.1"/>
    </source>
</evidence>